<comment type="pathway">
    <text evidence="1">Cofactor biosynthesis; thiamine diphosphate biosynthesis.</text>
</comment>
<dbReference type="GO" id="GO:0005737">
    <property type="term" value="C:cytoplasm"/>
    <property type="evidence" value="ECO:0007669"/>
    <property type="project" value="TreeGrafter"/>
</dbReference>
<dbReference type="InterPro" id="IPR013785">
    <property type="entry name" value="Aldolase_TIM"/>
</dbReference>
<reference evidence="4 5" key="1">
    <citation type="submission" date="2016-10" db="EMBL/GenBank/DDBJ databases">
        <authorList>
            <person name="de Groot N.N."/>
        </authorList>
    </citation>
    <scope>NUCLEOTIDE SEQUENCE [LARGE SCALE GENOMIC DNA]</scope>
    <source>
        <strain evidence="4 5">DSM 16213</strain>
    </source>
</reference>
<dbReference type="PANTHER" id="PTHR20857:SF15">
    <property type="entry name" value="THIAMINE-PHOSPHATE SYNTHASE"/>
    <property type="match status" value="1"/>
</dbReference>
<dbReference type="CDD" id="cd00564">
    <property type="entry name" value="TMP_TenI"/>
    <property type="match status" value="1"/>
</dbReference>
<evidence type="ECO:0000313" key="4">
    <source>
        <dbReference type="EMBL" id="SEN26196.1"/>
    </source>
</evidence>
<dbReference type="GO" id="GO:0004789">
    <property type="term" value="F:thiamine-phosphate diphosphorylase activity"/>
    <property type="evidence" value="ECO:0007669"/>
    <property type="project" value="TreeGrafter"/>
</dbReference>
<dbReference type="GO" id="GO:0009228">
    <property type="term" value="P:thiamine biosynthetic process"/>
    <property type="evidence" value="ECO:0007669"/>
    <property type="project" value="UniProtKB-KW"/>
</dbReference>
<sequence length="211" mass="22885">MTADTTPDADLPQIYLITPTEVDLNSYPDRLAACLDAEQVACVRLSLATRDEDRIGRTADAIRAVTSERDVALVIERHVALVARHGLDGVHLLDGARSVRAVRKDLGEDAIIGTFCGQSRHDGMTAGELNADYVSFGPVGETALDDGSRATLDLFDWWSQMIEVPVVAEGALDVELIRVVSPHVDFFALGDEIWRNDDPAAALRLLMAAMS</sequence>
<dbReference type="Pfam" id="PF02581">
    <property type="entry name" value="TMP-TENI"/>
    <property type="match status" value="1"/>
</dbReference>
<dbReference type="RefSeq" id="WP_089902819.1">
    <property type="nucleotide sequence ID" value="NZ_FOCI01000012.1"/>
</dbReference>
<evidence type="ECO:0000256" key="2">
    <source>
        <dbReference type="ARBA" id="ARBA00022977"/>
    </source>
</evidence>
<evidence type="ECO:0000259" key="3">
    <source>
        <dbReference type="Pfam" id="PF02581"/>
    </source>
</evidence>
<feature type="domain" description="Thiamine phosphate synthase/TenI" evidence="3">
    <location>
        <begin position="14"/>
        <end position="180"/>
    </location>
</feature>
<dbReference type="EMBL" id="FOCI01000012">
    <property type="protein sequence ID" value="SEN26196.1"/>
    <property type="molecule type" value="Genomic_DNA"/>
</dbReference>
<name>A0A1H8F3H6_9RHOB</name>
<evidence type="ECO:0000313" key="5">
    <source>
        <dbReference type="Proteomes" id="UP000199585"/>
    </source>
</evidence>
<dbReference type="STRING" id="245187.SAMN04488003_11233"/>
<keyword evidence="2" id="KW-0784">Thiamine biosynthesis</keyword>
<dbReference type="Gene3D" id="3.20.20.70">
    <property type="entry name" value="Aldolase class I"/>
    <property type="match status" value="1"/>
</dbReference>
<dbReference type="AlphaFoldDB" id="A0A1H8F3H6"/>
<dbReference type="InterPro" id="IPR022998">
    <property type="entry name" value="ThiamineP_synth_TenI"/>
</dbReference>
<evidence type="ECO:0000256" key="1">
    <source>
        <dbReference type="ARBA" id="ARBA00004948"/>
    </source>
</evidence>
<protein>
    <submittedName>
        <fullName evidence="4">Thiamine-phosphate pyrophosphorylase</fullName>
    </submittedName>
</protein>
<accession>A0A1H8F3H6</accession>
<dbReference type="Proteomes" id="UP000199585">
    <property type="component" value="Unassembled WGS sequence"/>
</dbReference>
<keyword evidence="5" id="KW-1185">Reference proteome</keyword>
<dbReference type="InterPro" id="IPR036206">
    <property type="entry name" value="ThiamineP_synth_sf"/>
</dbReference>
<proteinExistence type="predicted"/>
<dbReference type="SUPFAM" id="SSF51391">
    <property type="entry name" value="Thiamin phosphate synthase"/>
    <property type="match status" value="1"/>
</dbReference>
<gene>
    <name evidence="4" type="ORF">SAMN04488003_11233</name>
</gene>
<organism evidence="4 5">
    <name type="scientific">Loktanella fryxellensis</name>
    <dbReference type="NCBI Taxonomy" id="245187"/>
    <lineage>
        <taxon>Bacteria</taxon>
        <taxon>Pseudomonadati</taxon>
        <taxon>Pseudomonadota</taxon>
        <taxon>Alphaproteobacteria</taxon>
        <taxon>Rhodobacterales</taxon>
        <taxon>Roseobacteraceae</taxon>
        <taxon>Loktanella</taxon>
    </lineage>
</organism>
<dbReference type="PANTHER" id="PTHR20857">
    <property type="entry name" value="THIAMINE-PHOSPHATE PYROPHOSPHORYLASE"/>
    <property type="match status" value="1"/>
</dbReference>
<dbReference type="OrthoDB" id="7159061at2"/>